<dbReference type="SUPFAM" id="SSF52058">
    <property type="entry name" value="L domain-like"/>
    <property type="match status" value="1"/>
</dbReference>
<evidence type="ECO:0000313" key="13">
    <source>
        <dbReference type="EMBL" id="OAY74620.1"/>
    </source>
</evidence>
<evidence type="ECO:0000256" key="10">
    <source>
        <dbReference type="SAM" id="Phobius"/>
    </source>
</evidence>
<dbReference type="OrthoDB" id="676979at2759"/>
<dbReference type="GO" id="GO:0016020">
    <property type="term" value="C:membrane"/>
    <property type="evidence" value="ECO:0007669"/>
    <property type="project" value="UniProtKB-SubCell"/>
</dbReference>
<dbReference type="Gene3D" id="3.30.200.20">
    <property type="entry name" value="Phosphorylase Kinase, domain 1"/>
    <property type="match status" value="1"/>
</dbReference>
<dbReference type="FunFam" id="3.30.200.20:FF:000371">
    <property type="entry name" value="Protein NSP-INTERACTING KINASE 2"/>
    <property type="match status" value="1"/>
</dbReference>
<proteinExistence type="predicted"/>
<dbReference type="Gramene" id="Aco014014.1.mrna1">
    <property type="protein sequence ID" value="Aco014014.1.mrna1"/>
    <property type="gene ID" value="Aco014014.1.path1"/>
</dbReference>
<feature type="signal peptide" evidence="11">
    <location>
        <begin position="1"/>
        <end position="19"/>
    </location>
</feature>
<dbReference type="Pfam" id="PF00560">
    <property type="entry name" value="LRR_1"/>
    <property type="match status" value="2"/>
</dbReference>
<keyword evidence="13" id="KW-0418">Kinase</keyword>
<dbReference type="PANTHER" id="PTHR48056:SF37">
    <property type="entry name" value="PROTEIN KINASE DOMAIN-CONTAINING PROTEIN"/>
    <property type="match status" value="1"/>
</dbReference>
<dbReference type="InterPro" id="IPR050647">
    <property type="entry name" value="Plant_LRR-RLKs"/>
</dbReference>
<dbReference type="PANTHER" id="PTHR48056">
    <property type="entry name" value="LRR RECEPTOR-LIKE SERINE/THREONINE-PROTEIN KINASE-RELATED"/>
    <property type="match status" value="1"/>
</dbReference>
<comment type="subcellular location">
    <subcellularLocation>
        <location evidence="1">Membrane</location>
        <topology evidence="1">Single-pass membrane protein</topology>
    </subcellularLocation>
</comment>
<dbReference type="InterPro" id="IPR001611">
    <property type="entry name" value="Leu-rich_rpt"/>
</dbReference>
<dbReference type="InterPro" id="IPR001245">
    <property type="entry name" value="Ser-Thr/Tyr_kinase_cat_dom"/>
</dbReference>
<dbReference type="RefSeq" id="XP_020083814.1">
    <property type="nucleotide sequence ID" value="XM_020228225.1"/>
</dbReference>
<evidence type="ECO:0000313" key="15">
    <source>
        <dbReference type="Proteomes" id="UP000515123"/>
    </source>
</evidence>
<dbReference type="GO" id="GO:0005524">
    <property type="term" value="F:ATP binding"/>
    <property type="evidence" value="ECO:0007669"/>
    <property type="project" value="InterPro"/>
</dbReference>
<dbReference type="Gene3D" id="3.80.10.10">
    <property type="entry name" value="Ribonuclease Inhibitor"/>
    <property type="match status" value="2"/>
</dbReference>
<feature type="transmembrane region" description="Helical" evidence="10">
    <location>
        <begin position="302"/>
        <end position="323"/>
    </location>
</feature>
<evidence type="ECO:0000256" key="6">
    <source>
        <dbReference type="ARBA" id="ARBA00022989"/>
    </source>
</evidence>
<evidence type="ECO:0000313" key="14">
    <source>
        <dbReference type="Proteomes" id="UP000092600"/>
    </source>
</evidence>
<keyword evidence="5" id="KW-0677">Repeat</keyword>
<evidence type="ECO:0000256" key="5">
    <source>
        <dbReference type="ARBA" id="ARBA00022737"/>
    </source>
</evidence>
<dbReference type="EMBL" id="LSRQ01002333">
    <property type="protein sequence ID" value="OAY74620.1"/>
    <property type="molecule type" value="Genomic_DNA"/>
</dbReference>
<keyword evidence="3 10" id="KW-0812">Transmembrane</keyword>
<dbReference type="FunFam" id="3.80.10.10:FF:000562">
    <property type="entry name" value="Protein NSP-INTERACTING KINASE 2"/>
    <property type="match status" value="1"/>
</dbReference>
<keyword evidence="9" id="KW-0325">Glycoprotein</keyword>
<feature type="chain" id="PRO_5044554544" evidence="11">
    <location>
        <begin position="20"/>
        <end position="664"/>
    </location>
</feature>
<evidence type="ECO:0000256" key="3">
    <source>
        <dbReference type="ARBA" id="ARBA00022692"/>
    </source>
</evidence>
<feature type="domain" description="Protein kinase" evidence="12">
    <location>
        <begin position="384"/>
        <end position="664"/>
    </location>
</feature>
<reference evidence="13 14" key="1">
    <citation type="journal article" date="2016" name="DNA Res.">
        <title>The draft genome of MD-2 pineapple using hybrid error correction of long reads.</title>
        <authorList>
            <person name="Redwan R.M."/>
            <person name="Saidin A."/>
            <person name="Kumar S.V."/>
        </authorList>
    </citation>
    <scope>NUCLEOTIDE SEQUENCE [LARGE SCALE GENOMIC DNA]</scope>
    <source>
        <strain evidence="14">cv. MD2</strain>
        <tissue evidence="13">Leaf</tissue>
    </source>
</reference>
<dbReference type="SUPFAM" id="SSF56112">
    <property type="entry name" value="Protein kinase-like (PK-like)"/>
    <property type="match status" value="1"/>
</dbReference>
<keyword evidence="13" id="KW-0808">Transferase</keyword>
<dbReference type="GO" id="GO:0004672">
    <property type="term" value="F:protein kinase activity"/>
    <property type="evidence" value="ECO:0007669"/>
    <property type="project" value="InterPro"/>
</dbReference>
<evidence type="ECO:0000313" key="16">
    <source>
        <dbReference type="RefSeq" id="XP_020083813.1"/>
    </source>
</evidence>
<accession>A0A199VCW3</accession>
<dbReference type="GO" id="GO:0033612">
    <property type="term" value="F:receptor serine/threonine kinase binding"/>
    <property type="evidence" value="ECO:0007669"/>
    <property type="project" value="TreeGrafter"/>
</dbReference>
<reference evidence="16 17" key="2">
    <citation type="submission" date="2025-04" db="UniProtKB">
        <authorList>
            <consortium name="RefSeq"/>
        </authorList>
    </citation>
    <scope>IDENTIFICATION</scope>
    <source>
        <tissue evidence="16 17">Leaf</tissue>
    </source>
</reference>
<dbReference type="Pfam" id="PF07714">
    <property type="entry name" value="PK_Tyr_Ser-Thr"/>
    <property type="match status" value="1"/>
</dbReference>
<dbReference type="Proteomes" id="UP000092600">
    <property type="component" value="Unassembled WGS sequence"/>
</dbReference>
<evidence type="ECO:0000256" key="11">
    <source>
        <dbReference type="SAM" id="SignalP"/>
    </source>
</evidence>
<dbReference type="InterPro" id="IPR011009">
    <property type="entry name" value="Kinase-like_dom_sf"/>
</dbReference>
<dbReference type="FunFam" id="3.80.10.10:FF:000129">
    <property type="entry name" value="Leucine-rich repeat receptor-like kinase"/>
    <property type="match status" value="1"/>
</dbReference>
<evidence type="ECO:0000313" key="17">
    <source>
        <dbReference type="RefSeq" id="XP_020083814.1"/>
    </source>
</evidence>
<dbReference type="Pfam" id="PF13855">
    <property type="entry name" value="LRR_8"/>
    <property type="match status" value="1"/>
</dbReference>
<sequence>MGSLPFVLSLVVVLHLCSAEGSSEVGALMALKRALDPQGRALASWAPMADPCGGGFEGVACDARGRVANISLQGRGLAGSISPAVAQLRGLSGLYLHYNELRGEIPREIGTLAELTDLYLNVNNLSGGIPVEFGNLGSLQVLQLCYNQLTGSIPTQLGLLKKLNVLALQSNRLNGAIPATLGDLSQLIRLDLSFNHLFGSIPTKLAQLPELVYLDLRNNSLSGNVPSDLKRLQEGFQYENNTDMCGTGFNSLRTCTSADLLNPTRPEPFSAGVAPHAIPQSVNTAGRCDTNHCSHSLKSSSVAAISSVSIIALLGFIFGLIAFSRYRSRKQNRGSAPIISTNNSCRRSASSLINLDYSNGWDPLADGKSALGFSEEVSTSFRFNLEEVEFATQYFSEVNLLVKKSNSLATYKGILRDGSAVVVKRISKTSCKSEEADFLHGLKIITSLKHDNIVKLRGICCSRGRGECFLVYDFVRNGSLLRYLDVNGEEINRVLEWATRVSIIKGIAKGIQYLHSETLNKPSLIHQNISAEKILLDQNFKPLISSSGLHNLLADDVIFATLKASAAMGYLAPEYGTVGRFTEKSDVYAFGIIIFQVISGKRMTAELRLLAESGKLEDLIDGNLKGEYSKEEATKLGRDALVCTSEDPNRRPTMEALLQEFGDI</sequence>
<keyword evidence="6 10" id="KW-1133">Transmembrane helix</keyword>
<name>A0A199VCW3_ANACO</name>
<evidence type="ECO:0000256" key="4">
    <source>
        <dbReference type="ARBA" id="ARBA00022729"/>
    </source>
</evidence>
<dbReference type="Proteomes" id="UP000515123">
    <property type="component" value="Linkage group 3"/>
</dbReference>
<protein>
    <submittedName>
        <fullName evidence="13">LRR receptor-like serine/threonine-protein kinase GSO1</fullName>
    </submittedName>
    <submittedName>
        <fullName evidence="16 17">Probable LRR receptor-like serine/threonine-protein kinase At1g34110</fullName>
    </submittedName>
</protein>
<evidence type="ECO:0000256" key="9">
    <source>
        <dbReference type="ARBA" id="ARBA00023180"/>
    </source>
</evidence>
<keyword evidence="7 10" id="KW-0472">Membrane</keyword>
<organism evidence="13 14">
    <name type="scientific">Ananas comosus</name>
    <name type="common">Pineapple</name>
    <name type="synonym">Ananas ananas</name>
    <dbReference type="NCBI Taxonomy" id="4615"/>
    <lineage>
        <taxon>Eukaryota</taxon>
        <taxon>Viridiplantae</taxon>
        <taxon>Streptophyta</taxon>
        <taxon>Embryophyta</taxon>
        <taxon>Tracheophyta</taxon>
        <taxon>Spermatophyta</taxon>
        <taxon>Magnoliopsida</taxon>
        <taxon>Liliopsida</taxon>
        <taxon>Poales</taxon>
        <taxon>Bromeliaceae</taxon>
        <taxon>Bromelioideae</taxon>
        <taxon>Ananas</taxon>
    </lineage>
</organism>
<keyword evidence="4 11" id="KW-0732">Signal</keyword>
<evidence type="ECO:0000256" key="8">
    <source>
        <dbReference type="ARBA" id="ARBA00023170"/>
    </source>
</evidence>
<evidence type="ECO:0000256" key="2">
    <source>
        <dbReference type="ARBA" id="ARBA00022614"/>
    </source>
</evidence>
<gene>
    <name evidence="16 17" type="primary">LOC109707129</name>
    <name evidence="13" type="ORF">ACMD2_02336</name>
</gene>
<dbReference type="InterPro" id="IPR000719">
    <property type="entry name" value="Prot_kinase_dom"/>
</dbReference>
<dbReference type="Gene3D" id="1.10.510.10">
    <property type="entry name" value="Transferase(Phosphotransferase) domain 1"/>
    <property type="match status" value="1"/>
</dbReference>
<dbReference type="AlphaFoldDB" id="A0A199VCW3"/>
<keyword evidence="15" id="KW-1185">Reference proteome</keyword>
<dbReference type="InterPro" id="IPR032675">
    <property type="entry name" value="LRR_dom_sf"/>
</dbReference>
<evidence type="ECO:0000256" key="7">
    <source>
        <dbReference type="ARBA" id="ARBA00023136"/>
    </source>
</evidence>
<dbReference type="InterPro" id="IPR013210">
    <property type="entry name" value="LRR_N_plant-typ"/>
</dbReference>
<keyword evidence="2" id="KW-0433">Leucine-rich repeat</keyword>
<evidence type="ECO:0000256" key="1">
    <source>
        <dbReference type="ARBA" id="ARBA00004167"/>
    </source>
</evidence>
<dbReference type="PROSITE" id="PS50011">
    <property type="entry name" value="PROTEIN_KINASE_DOM"/>
    <property type="match status" value="1"/>
</dbReference>
<keyword evidence="8 13" id="KW-0675">Receptor</keyword>
<dbReference type="GeneID" id="109707129"/>
<evidence type="ECO:0000259" key="12">
    <source>
        <dbReference type="PROSITE" id="PS50011"/>
    </source>
</evidence>
<dbReference type="RefSeq" id="XP_020083813.1">
    <property type="nucleotide sequence ID" value="XM_020228224.1"/>
</dbReference>
<dbReference type="Pfam" id="PF08263">
    <property type="entry name" value="LRRNT_2"/>
    <property type="match status" value="1"/>
</dbReference>